<evidence type="ECO:0000313" key="2">
    <source>
        <dbReference type="EMBL" id="AKH47124.1"/>
    </source>
</evidence>
<name>A0A0F7L3I2_9VIRU</name>
<proteinExistence type="predicted"/>
<organism evidence="2">
    <name type="scientific">uncultured marine virus</name>
    <dbReference type="NCBI Taxonomy" id="186617"/>
    <lineage>
        <taxon>Viruses</taxon>
        <taxon>environmental samples</taxon>
    </lineage>
</organism>
<feature type="region of interest" description="Disordered" evidence="1">
    <location>
        <begin position="63"/>
        <end position="113"/>
    </location>
</feature>
<dbReference type="EMBL" id="KR029589">
    <property type="protein sequence ID" value="AKH47124.1"/>
    <property type="molecule type" value="Genomic_DNA"/>
</dbReference>
<feature type="compositionally biased region" description="Basic residues" evidence="1">
    <location>
        <begin position="79"/>
        <end position="93"/>
    </location>
</feature>
<accession>A0A0F7L3I2</accession>
<reference evidence="2" key="1">
    <citation type="journal article" date="2015" name="Front. Microbiol.">
        <title>Combining genomic sequencing methods to explore viral diversity and reveal potential virus-host interactions.</title>
        <authorList>
            <person name="Chow C.E."/>
            <person name="Winget D.M."/>
            <person name="White R.A.III."/>
            <person name="Hallam S.J."/>
            <person name="Suttle C.A."/>
        </authorList>
    </citation>
    <scope>NUCLEOTIDE SEQUENCE</scope>
    <source>
        <strain evidence="2">Anoxic2_5</strain>
    </source>
</reference>
<evidence type="ECO:0000256" key="1">
    <source>
        <dbReference type="SAM" id="MobiDB-lite"/>
    </source>
</evidence>
<sequence>MLVHVHSDYLSTTAAPVDFVDALGAQPVNSGTVQDSLPALHADGAMVHARLGHYATCRELGEWGSNRASDGHRSDIRSRSKSSHGRPVRRHRRPEGGYRLDQPEGSVGNGARHRDGLLGLGELHRLLSTRLRLGVDVRNLGVEQDAAQVHEGVMACLG</sequence>
<protein>
    <submittedName>
        <fullName evidence="2">Uncharacterized protein</fullName>
    </submittedName>
</protein>
<reference evidence="2" key="2">
    <citation type="submission" date="2015-03" db="EMBL/GenBank/DDBJ databases">
        <authorList>
            <person name="Chow C.-E.T."/>
            <person name="Winget D.M."/>
            <person name="White R.A.III."/>
            <person name="Hallam S.J."/>
            <person name="Suttle C.A."/>
        </authorList>
    </citation>
    <scope>NUCLEOTIDE SEQUENCE</scope>
    <source>
        <strain evidence="2">Anoxic2_5</strain>
    </source>
</reference>
<feature type="compositionally biased region" description="Basic and acidic residues" evidence="1">
    <location>
        <begin position="69"/>
        <end position="78"/>
    </location>
</feature>